<evidence type="ECO:0000256" key="1">
    <source>
        <dbReference type="SAM" id="Phobius"/>
    </source>
</evidence>
<gene>
    <name evidence="2" type="ORF">GFD30_22390</name>
</gene>
<evidence type="ECO:0008006" key="4">
    <source>
        <dbReference type="Google" id="ProtNLM"/>
    </source>
</evidence>
<evidence type="ECO:0000313" key="3">
    <source>
        <dbReference type="Proteomes" id="UP000477750"/>
    </source>
</evidence>
<keyword evidence="1" id="KW-1133">Transmembrane helix</keyword>
<keyword evidence="1" id="KW-0472">Membrane</keyword>
<proteinExistence type="predicted"/>
<dbReference type="Proteomes" id="UP000477750">
    <property type="component" value="Unassembled WGS sequence"/>
</dbReference>
<organism evidence="2 3">
    <name type="scientific">Glycomyces albidus</name>
    <dbReference type="NCBI Taxonomy" id="2656774"/>
    <lineage>
        <taxon>Bacteria</taxon>
        <taxon>Bacillati</taxon>
        <taxon>Actinomycetota</taxon>
        <taxon>Actinomycetes</taxon>
        <taxon>Glycomycetales</taxon>
        <taxon>Glycomycetaceae</taxon>
        <taxon>Glycomyces</taxon>
    </lineage>
</organism>
<dbReference type="Pfam" id="PF03995">
    <property type="entry name" value="Inhibitor_I36"/>
    <property type="match status" value="1"/>
</dbReference>
<name>A0A6L5GFB7_9ACTN</name>
<protein>
    <recommendedName>
        <fullName evidence="4">Peptidase inhibitor family I36 protein</fullName>
    </recommendedName>
</protein>
<keyword evidence="1" id="KW-0812">Transmembrane</keyword>
<sequence length="164" mass="18640">MTAPPAVHWRIPIPGSVTIRIFLMTASSGSKSSSAPPERWERKEHQIMRKRIMASIAAGFLIVSALASPASAGWDHDHHHDGPDDCPRHAVCFWEKPHFKGDMDVVWKVGHKCHEAEDHKIGSVVNNTHRKIKLYKDDDCDHKVDVVHAWDWDKHVHAKSWKGK</sequence>
<comment type="caution">
    <text evidence="2">The sequence shown here is derived from an EMBL/GenBank/DDBJ whole genome shotgun (WGS) entry which is preliminary data.</text>
</comment>
<feature type="transmembrane region" description="Helical" evidence="1">
    <location>
        <begin position="52"/>
        <end position="74"/>
    </location>
</feature>
<reference evidence="2 3" key="1">
    <citation type="submission" date="2019-10" db="EMBL/GenBank/DDBJ databases">
        <title>Glycomyces albidus sp. nov., a novel actinomycete isolated from rhizosphere soil of wheat (Triticum aestivum L.).</title>
        <authorList>
            <person name="Qian L."/>
        </authorList>
    </citation>
    <scope>NUCLEOTIDE SEQUENCE [LARGE SCALE GENOMIC DNA]</scope>
    <source>
        <strain evidence="2 3">NEAU-7082</strain>
    </source>
</reference>
<accession>A0A6L5GFB7</accession>
<dbReference type="AlphaFoldDB" id="A0A6L5GFB7"/>
<evidence type="ECO:0000313" key="2">
    <source>
        <dbReference type="EMBL" id="MQM28291.1"/>
    </source>
</evidence>
<dbReference type="EMBL" id="WIAO01000039">
    <property type="protein sequence ID" value="MQM28291.1"/>
    <property type="molecule type" value="Genomic_DNA"/>
</dbReference>
<keyword evidence="3" id="KW-1185">Reference proteome</keyword>